<dbReference type="AlphaFoldDB" id="A0A0F0HDE8"/>
<name>A0A0F0HDE8_LENAE</name>
<dbReference type="PATRIC" id="fig|68170.10.peg.6753"/>
<keyword evidence="4" id="KW-1185">Reference proteome</keyword>
<dbReference type="EMBL" id="JYJG01000029">
    <property type="protein sequence ID" value="KJK51663.1"/>
    <property type="molecule type" value="Genomic_DNA"/>
</dbReference>
<evidence type="ECO:0000256" key="1">
    <source>
        <dbReference type="SAM" id="MobiDB-lite"/>
    </source>
</evidence>
<comment type="caution">
    <text evidence="3">The sequence shown here is derived from an EMBL/GenBank/DDBJ whole genome shotgun (WGS) entry which is preliminary data.</text>
</comment>
<proteinExistence type="predicted"/>
<evidence type="ECO:0000313" key="3">
    <source>
        <dbReference type="EMBL" id="KJK51663.1"/>
    </source>
</evidence>
<dbReference type="InterPro" id="IPR024534">
    <property type="entry name" value="JetD_C"/>
</dbReference>
<gene>
    <name evidence="3" type="ORF">UK23_05945</name>
</gene>
<dbReference type="Pfam" id="PF09983">
    <property type="entry name" value="JetD_C"/>
    <property type="match status" value="1"/>
</dbReference>
<dbReference type="RefSeq" id="WP_052684392.1">
    <property type="nucleotide sequence ID" value="NZ_JYJG01000029.1"/>
</dbReference>
<protein>
    <recommendedName>
        <fullName evidence="2">Wadjet protein JetD C-terminal domain-containing protein</fullName>
    </recommendedName>
</protein>
<feature type="region of interest" description="Disordered" evidence="1">
    <location>
        <begin position="38"/>
        <end position="58"/>
    </location>
</feature>
<sequence>MYENYLPLLGGMAGRTPLALNGVPEGLGVVTVPVRRQGETRVPRDTRRRTRTSQADVHTTARTSLFAPPNGMSTRDLAWVLDRPKRRWSTVVRKFGSRAEYVTDELIRAGGVVLRCEVDEDRMKLGQPREWRLSSAWLEQAPDVLAELRPRREPDVVRAELVSLLAGLTQPRLVAEREALLRVPSGTGFVVPDGTATTAKSWPTYEAAIRAACAWSRMKYVPGAAALAGHAWGDTHIEWSEARILVFSQLVGEDFALAVDRSDVEVRLRGPLVWRHGSAIADASRADPWIGLPKDGMRLLGDIDSSATGVLVLENAETFEAVSAIPEITKSWLCVWGKGKAVVNTAGLIDHLDVGKVAAWMDLDAAGLEIFTMLADRIGTPLRPVAMTLDLLATSPARNRANRELQAKAEQADRLLAAKIEPKLTGELAEVARHIKETGRAVEQQVLHERVLPQLLDLLESL</sequence>
<feature type="domain" description="Wadjet protein JetD C-terminal" evidence="2">
    <location>
        <begin position="301"/>
        <end position="416"/>
    </location>
</feature>
<dbReference type="Proteomes" id="UP000033393">
    <property type="component" value="Unassembled WGS sequence"/>
</dbReference>
<evidence type="ECO:0000259" key="2">
    <source>
        <dbReference type="Pfam" id="PF09983"/>
    </source>
</evidence>
<evidence type="ECO:0000313" key="4">
    <source>
        <dbReference type="Proteomes" id="UP000033393"/>
    </source>
</evidence>
<dbReference type="OrthoDB" id="8527901at2"/>
<organism evidence="3 4">
    <name type="scientific">Lentzea aerocolonigenes</name>
    <name type="common">Lechevalieria aerocolonigenes</name>
    <name type="synonym">Saccharothrix aerocolonigenes</name>
    <dbReference type="NCBI Taxonomy" id="68170"/>
    <lineage>
        <taxon>Bacteria</taxon>
        <taxon>Bacillati</taxon>
        <taxon>Actinomycetota</taxon>
        <taxon>Actinomycetes</taxon>
        <taxon>Pseudonocardiales</taxon>
        <taxon>Pseudonocardiaceae</taxon>
        <taxon>Lentzea</taxon>
    </lineage>
</organism>
<reference evidence="3 4" key="1">
    <citation type="submission" date="2015-02" db="EMBL/GenBank/DDBJ databases">
        <authorList>
            <person name="Ju K.-S."/>
            <person name="Doroghazi J.R."/>
            <person name="Metcalf W."/>
        </authorList>
    </citation>
    <scope>NUCLEOTIDE SEQUENCE [LARGE SCALE GENOMIC DNA]</scope>
    <source>
        <strain evidence="3 4">NRRL B-16140</strain>
    </source>
</reference>
<accession>A0A0F0HDE8</accession>